<dbReference type="InParanoid" id="A0A482XMY8"/>
<name>A0A482XMY8_LAOST</name>
<organism evidence="1 2">
    <name type="scientific">Laodelphax striatellus</name>
    <name type="common">Small brown planthopper</name>
    <name type="synonym">Delphax striatella</name>
    <dbReference type="NCBI Taxonomy" id="195883"/>
    <lineage>
        <taxon>Eukaryota</taxon>
        <taxon>Metazoa</taxon>
        <taxon>Ecdysozoa</taxon>
        <taxon>Arthropoda</taxon>
        <taxon>Hexapoda</taxon>
        <taxon>Insecta</taxon>
        <taxon>Pterygota</taxon>
        <taxon>Neoptera</taxon>
        <taxon>Paraneoptera</taxon>
        <taxon>Hemiptera</taxon>
        <taxon>Auchenorrhyncha</taxon>
        <taxon>Fulgoroidea</taxon>
        <taxon>Delphacidae</taxon>
        <taxon>Criomorphinae</taxon>
        <taxon>Laodelphax</taxon>
    </lineage>
</organism>
<comment type="caution">
    <text evidence="1">The sequence shown here is derived from an EMBL/GenBank/DDBJ whole genome shotgun (WGS) entry which is preliminary data.</text>
</comment>
<gene>
    <name evidence="1" type="ORF">LSTR_LSTR004932</name>
</gene>
<sequence length="137" mass="15747">MNYRPINMPEIVTWGAGSSRLTVENLRIRLKYSCVLGLDCEWKPETRRGERNEVALLQLAAADGYCVVYRLSELEEVPRDVKTWNEYRSGMLDLARSGRNPDLASQIWNEFRSSNPDLVRSASQIWNESRSGIPDLK</sequence>
<dbReference type="OrthoDB" id="7790835at2759"/>
<keyword evidence="2" id="KW-1185">Reference proteome</keyword>
<dbReference type="AlphaFoldDB" id="A0A482XMY8"/>
<dbReference type="EMBL" id="QKKF02004629">
    <property type="protein sequence ID" value="RZF47223.1"/>
    <property type="molecule type" value="Genomic_DNA"/>
</dbReference>
<dbReference type="InterPro" id="IPR012337">
    <property type="entry name" value="RNaseH-like_sf"/>
</dbReference>
<dbReference type="SMR" id="A0A482XMY8"/>
<protein>
    <recommendedName>
        <fullName evidence="3">3'-5' exonuclease domain-containing protein</fullName>
    </recommendedName>
</protein>
<dbReference type="InterPro" id="IPR036397">
    <property type="entry name" value="RNaseH_sf"/>
</dbReference>
<evidence type="ECO:0000313" key="1">
    <source>
        <dbReference type="EMBL" id="RZF47223.1"/>
    </source>
</evidence>
<proteinExistence type="predicted"/>
<reference evidence="1 2" key="1">
    <citation type="journal article" date="2017" name="Gigascience">
        <title>Genome sequence of the small brown planthopper, Laodelphax striatellus.</title>
        <authorList>
            <person name="Zhu J."/>
            <person name="Jiang F."/>
            <person name="Wang X."/>
            <person name="Yang P."/>
            <person name="Bao Y."/>
            <person name="Zhao W."/>
            <person name="Wang W."/>
            <person name="Lu H."/>
            <person name="Wang Q."/>
            <person name="Cui N."/>
            <person name="Li J."/>
            <person name="Chen X."/>
            <person name="Luo L."/>
            <person name="Yu J."/>
            <person name="Kang L."/>
            <person name="Cui F."/>
        </authorList>
    </citation>
    <scope>NUCLEOTIDE SEQUENCE [LARGE SCALE GENOMIC DNA]</scope>
    <source>
        <strain evidence="1">Lst14</strain>
    </source>
</reference>
<dbReference type="Proteomes" id="UP000291343">
    <property type="component" value="Unassembled WGS sequence"/>
</dbReference>
<evidence type="ECO:0008006" key="3">
    <source>
        <dbReference type="Google" id="ProtNLM"/>
    </source>
</evidence>
<evidence type="ECO:0000313" key="2">
    <source>
        <dbReference type="Proteomes" id="UP000291343"/>
    </source>
</evidence>
<dbReference type="SUPFAM" id="SSF53098">
    <property type="entry name" value="Ribonuclease H-like"/>
    <property type="match status" value="1"/>
</dbReference>
<accession>A0A482XMY8</accession>
<dbReference type="Gene3D" id="3.30.420.10">
    <property type="entry name" value="Ribonuclease H-like superfamily/Ribonuclease H"/>
    <property type="match status" value="1"/>
</dbReference>
<dbReference type="GO" id="GO:0003676">
    <property type="term" value="F:nucleic acid binding"/>
    <property type="evidence" value="ECO:0007669"/>
    <property type="project" value="InterPro"/>
</dbReference>